<sequence length="397" mass="44068">MLSPLKAALFLLLTLTGIGLAWYASEQSLLLPQQARSSAETPRTTNKFVDAKITATAHVVDASQLSTTAPSAPPSAPTSPSATNNAEHTEATPTAWCRPTSRLGKLESAKKQTVYTWVDADGRKHFSDQAPSRQNAAKGGTDTQTLELEKQQERFALTLHQHGDDMPAFFQSNLRARIHKAYDVLADFIDPEQLQKVVVNLHLFDQRSQYQTFMNKHTQGLSPASVGFHNSRDNIAAALNLSDKQLVTTSLHEAVHVMNAGMFGYLPRWLNEGIAEYLEDMEVSGQSVRVPAPHAHKMRYLQHSPIGIAQLIQSTGHDWRSQQMQAYYAHSQALVFYLQSSPEGRGWLSTYLNQQARNPCQTIDIALHVEKHYSGGVAAMQQGFTQWAQSQPPAHQY</sequence>
<proteinExistence type="predicted"/>
<evidence type="ECO:0000313" key="5">
    <source>
        <dbReference type="Proteomes" id="UP000434580"/>
    </source>
</evidence>
<feature type="domain" description="DUF4124" evidence="3">
    <location>
        <begin position="112"/>
        <end position="142"/>
    </location>
</feature>
<dbReference type="EMBL" id="CACSII010000001">
    <property type="protein sequence ID" value="CAA0084756.1"/>
    <property type="molecule type" value="Genomic_DNA"/>
</dbReference>
<evidence type="ECO:0008006" key="6">
    <source>
        <dbReference type="Google" id="ProtNLM"/>
    </source>
</evidence>
<dbReference type="Proteomes" id="UP000434580">
    <property type="component" value="Unassembled WGS sequence"/>
</dbReference>
<dbReference type="Pfam" id="PF13511">
    <property type="entry name" value="DUF4124"/>
    <property type="match status" value="1"/>
</dbReference>
<evidence type="ECO:0000259" key="2">
    <source>
        <dbReference type="Pfam" id="PF07607"/>
    </source>
</evidence>
<evidence type="ECO:0000259" key="3">
    <source>
        <dbReference type="Pfam" id="PF13511"/>
    </source>
</evidence>
<feature type="domain" description="DUF1570" evidence="2">
    <location>
        <begin position="247"/>
        <end position="341"/>
    </location>
</feature>
<name>A0A5S9N651_9GAMM</name>
<dbReference type="InterPro" id="IPR025392">
    <property type="entry name" value="DUF4124"/>
</dbReference>
<protein>
    <recommendedName>
        <fullName evidence="6">DUF4124 domain-containing protein</fullName>
    </recommendedName>
</protein>
<dbReference type="Pfam" id="PF07607">
    <property type="entry name" value="DUF1570"/>
    <property type="match status" value="1"/>
</dbReference>
<reference evidence="4 5" key="1">
    <citation type="submission" date="2019-11" db="EMBL/GenBank/DDBJ databases">
        <authorList>
            <person name="Holert J."/>
        </authorList>
    </citation>
    <scope>NUCLEOTIDE SEQUENCE [LARGE SCALE GENOMIC DNA]</scope>
    <source>
        <strain evidence="4">BC5_2</strain>
    </source>
</reference>
<dbReference type="OrthoDB" id="256673at2"/>
<evidence type="ECO:0000256" key="1">
    <source>
        <dbReference type="SAM" id="MobiDB-lite"/>
    </source>
</evidence>
<dbReference type="AlphaFoldDB" id="A0A5S9N651"/>
<feature type="region of interest" description="Disordered" evidence="1">
    <location>
        <begin position="64"/>
        <end position="95"/>
    </location>
</feature>
<evidence type="ECO:0000313" key="4">
    <source>
        <dbReference type="EMBL" id="CAA0084756.1"/>
    </source>
</evidence>
<dbReference type="InterPro" id="IPR011464">
    <property type="entry name" value="DUF1570"/>
</dbReference>
<organism evidence="4 5">
    <name type="scientific">BD1-7 clade bacterium</name>
    <dbReference type="NCBI Taxonomy" id="2029982"/>
    <lineage>
        <taxon>Bacteria</taxon>
        <taxon>Pseudomonadati</taxon>
        <taxon>Pseudomonadota</taxon>
        <taxon>Gammaproteobacteria</taxon>
        <taxon>Cellvibrionales</taxon>
        <taxon>Spongiibacteraceae</taxon>
        <taxon>BD1-7 clade</taxon>
    </lineage>
</organism>
<gene>
    <name evidence="4" type="ORF">DPBNPPHM_00773</name>
</gene>
<accession>A0A5S9N651</accession>